<feature type="domain" description="Major facilitator superfamily (MFS) profile" evidence="8">
    <location>
        <begin position="14"/>
        <end position="399"/>
    </location>
</feature>
<feature type="transmembrane region" description="Helical" evidence="7">
    <location>
        <begin position="226"/>
        <end position="248"/>
    </location>
</feature>
<dbReference type="InterPro" id="IPR036259">
    <property type="entry name" value="MFS_trans_sf"/>
</dbReference>
<feature type="transmembrane region" description="Helical" evidence="7">
    <location>
        <begin position="376"/>
        <end position="395"/>
    </location>
</feature>
<dbReference type="PANTHER" id="PTHR43266">
    <property type="entry name" value="MACROLIDE-EFFLUX PROTEIN"/>
    <property type="match status" value="1"/>
</dbReference>
<dbReference type="Gene3D" id="1.20.1250.20">
    <property type="entry name" value="MFS general substrate transporter like domains"/>
    <property type="match status" value="1"/>
</dbReference>
<keyword evidence="10" id="KW-1185">Reference proteome</keyword>
<dbReference type="PANTHER" id="PTHR43266:SF8">
    <property type="entry name" value="MACROLIDE-EFFLUX PROTEIN"/>
    <property type="match status" value="1"/>
</dbReference>
<evidence type="ECO:0000259" key="8">
    <source>
        <dbReference type="PROSITE" id="PS50850"/>
    </source>
</evidence>
<feature type="transmembrane region" description="Helical" evidence="7">
    <location>
        <begin position="139"/>
        <end position="160"/>
    </location>
</feature>
<evidence type="ECO:0000313" key="9">
    <source>
        <dbReference type="EMBL" id="MCE5169669.1"/>
    </source>
</evidence>
<proteinExistence type="predicted"/>
<comment type="caution">
    <text evidence="9">The sequence shown here is derived from an EMBL/GenBank/DDBJ whole genome shotgun (WGS) entry which is preliminary data.</text>
</comment>
<accession>A0ABS8YFI2</accession>
<dbReference type="Pfam" id="PF07690">
    <property type="entry name" value="MFS_1"/>
    <property type="match status" value="2"/>
</dbReference>
<feature type="transmembrane region" description="Helical" evidence="7">
    <location>
        <begin position="51"/>
        <end position="73"/>
    </location>
</feature>
<keyword evidence="4 7" id="KW-0812">Transmembrane</keyword>
<dbReference type="InterPro" id="IPR011701">
    <property type="entry name" value="MFS"/>
</dbReference>
<evidence type="ECO:0000313" key="10">
    <source>
        <dbReference type="Proteomes" id="UP001199916"/>
    </source>
</evidence>
<evidence type="ECO:0000256" key="6">
    <source>
        <dbReference type="ARBA" id="ARBA00023136"/>
    </source>
</evidence>
<keyword evidence="2" id="KW-0813">Transport</keyword>
<sequence>MSASPALPLWRNRVFLVVTTADVLQELGIWIRNIAILFYVMEMTNHNPVAVSLITVFEYLPIFLFSFIGGTLADRWNPKRTVITGDILSALSIGLILICMQSGIWQSVFVATVVSAMVSQFSRPSSTVLFKRHVPEAQVTAAVGIGQSLSSLFLIVGPIIGTFVYQTFHVETSLTVLMFIFLLAAAIQFSLPHSPRKPKDEPSRIIGEMKDGLRYVIQHANLRNIALMYGLISLGVGLIQPMEVFLITQRLGLEKEQLQWFATVAGVGLFAGVGIAVLMGNAVRRHGRAIMCFVILILSAATLFEVWSTFAWLTGSLRFLVGFIMAFFQVVISTFFITLVTDEYIGRVNGIITPIFTAGILIGSSVSGFLMQYTSLFAVFACSALLIALSVLFCFQLELHPSESQNAQLESAGV</sequence>
<protein>
    <submittedName>
        <fullName evidence="9">MFS transporter</fullName>
    </submittedName>
</protein>
<evidence type="ECO:0000256" key="4">
    <source>
        <dbReference type="ARBA" id="ARBA00022692"/>
    </source>
</evidence>
<keyword evidence="6 7" id="KW-0472">Membrane</keyword>
<evidence type="ECO:0000256" key="3">
    <source>
        <dbReference type="ARBA" id="ARBA00022475"/>
    </source>
</evidence>
<name>A0ABS8YFI2_9BACL</name>
<evidence type="ECO:0000256" key="2">
    <source>
        <dbReference type="ARBA" id="ARBA00022448"/>
    </source>
</evidence>
<dbReference type="InterPro" id="IPR020846">
    <property type="entry name" value="MFS_dom"/>
</dbReference>
<organism evidence="9 10">
    <name type="scientific">Paenibacillus profundus</name>
    <dbReference type="NCBI Taxonomy" id="1173085"/>
    <lineage>
        <taxon>Bacteria</taxon>
        <taxon>Bacillati</taxon>
        <taxon>Bacillota</taxon>
        <taxon>Bacilli</taxon>
        <taxon>Bacillales</taxon>
        <taxon>Paenibacillaceae</taxon>
        <taxon>Paenibacillus</taxon>
    </lineage>
</organism>
<dbReference type="CDD" id="cd06173">
    <property type="entry name" value="MFS_MefA_like"/>
    <property type="match status" value="1"/>
</dbReference>
<dbReference type="SUPFAM" id="SSF103473">
    <property type="entry name" value="MFS general substrate transporter"/>
    <property type="match status" value="1"/>
</dbReference>
<dbReference type="PROSITE" id="PS50850">
    <property type="entry name" value="MFS"/>
    <property type="match status" value="1"/>
</dbReference>
<feature type="transmembrane region" description="Helical" evidence="7">
    <location>
        <begin position="351"/>
        <end position="370"/>
    </location>
</feature>
<feature type="transmembrane region" description="Helical" evidence="7">
    <location>
        <begin position="319"/>
        <end position="339"/>
    </location>
</feature>
<dbReference type="RefSeq" id="WP_233696576.1">
    <property type="nucleotide sequence ID" value="NZ_JAJNBZ010000005.1"/>
</dbReference>
<feature type="transmembrane region" description="Helical" evidence="7">
    <location>
        <begin position="260"/>
        <end position="278"/>
    </location>
</feature>
<evidence type="ECO:0000256" key="5">
    <source>
        <dbReference type="ARBA" id="ARBA00022989"/>
    </source>
</evidence>
<feature type="transmembrane region" description="Helical" evidence="7">
    <location>
        <begin position="14"/>
        <end position="39"/>
    </location>
</feature>
<feature type="transmembrane region" description="Helical" evidence="7">
    <location>
        <begin position="290"/>
        <end position="313"/>
    </location>
</feature>
<evidence type="ECO:0000256" key="7">
    <source>
        <dbReference type="SAM" id="Phobius"/>
    </source>
</evidence>
<dbReference type="EMBL" id="JAJNBZ010000005">
    <property type="protein sequence ID" value="MCE5169669.1"/>
    <property type="molecule type" value="Genomic_DNA"/>
</dbReference>
<evidence type="ECO:0000256" key="1">
    <source>
        <dbReference type="ARBA" id="ARBA00004651"/>
    </source>
</evidence>
<reference evidence="9 10" key="1">
    <citation type="submission" date="2021-11" db="EMBL/GenBank/DDBJ databases">
        <title>Draft genome sequence of Paenibacillus profundus YoMME, a new Gram-positive bacteria with exoelectrogenic properties.</title>
        <authorList>
            <person name="Hubenova Y."/>
            <person name="Hubenova E."/>
            <person name="Manasiev Y."/>
            <person name="Peykov S."/>
            <person name="Mitov M."/>
        </authorList>
    </citation>
    <scope>NUCLEOTIDE SEQUENCE [LARGE SCALE GENOMIC DNA]</scope>
    <source>
        <strain evidence="9 10">YoMME</strain>
    </source>
</reference>
<comment type="subcellular location">
    <subcellularLocation>
        <location evidence="1">Cell membrane</location>
        <topology evidence="1">Multi-pass membrane protein</topology>
    </subcellularLocation>
</comment>
<keyword evidence="3" id="KW-1003">Cell membrane</keyword>
<dbReference type="Proteomes" id="UP001199916">
    <property type="component" value="Unassembled WGS sequence"/>
</dbReference>
<feature type="transmembrane region" description="Helical" evidence="7">
    <location>
        <begin position="93"/>
        <end position="118"/>
    </location>
</feature>
<feature type="transmembrane region" description="Helical" evidence="7">
    <location>
        <begin position="172"/>
        <end position="191"/>
    </location>
</feature>
<keyword evidence="5 7" id="KW-1133">Transmembrane helix</keyword>
<gene>
    <name evidence="9" type="ORF">LQV63_10120</name>
</gene>